<organism evidence="3 4">
    <name type="scientific">Zancudomyces culisetae</name>
    <name type="common">Gut fungus</name>
    <name type="synonym">Smittium culisetae</name>
    <dbReference type="NCBI Taxonomy" id="1213189"/>
    <lineage>
        <taxon>Eukaryota</taxon>
        <taxon>Fungi</taxon>
        <taxon>Fungi incertae sedis</taxon>
        <taxon>Zoopagomycota</taxon>
        <taxon>Kickxellomycotina</taxon>
        <taxon>Harpellomycetes</taxon>
        <taxon>Harpellales</taxon>
        <taxon>Legeriomycetaceae</taxon>
        <taxon>Zancudomyces</taxon>
    </lineage>
</organism>
<dbReference type="EMBL" id="LSSK01001185">
    <property type="protein sequence ID" value="OMH80450.1"/>
    <property type="molecule type" value="Genomic_DNA"/>
</dbReference>
<evidence type="ECO:0000256" key="1">
    <source>
        <dbReference type="SAM" id="MobiDB-lite"/>
    </source>
</evidence>
<dbReference type="CDD" id="cd00303">
    <property type="entry name" value="retropepsin_like"/>
    <property type="match status" value="1"/>
</dbReference>
<dbReference type="InterPro" id="IPR021109">
    <property type="entry name" value="Peptidase_aspartic_dom_sf"/>
</dbReference>
<evidence type="ECO:0000313" key="3">
    <source>
        <dbReference type="EMBL" id="OMH80450.1"/>
    </source>
</evidence>
<feature type="region of interest" description="Disordered" evidence="1">
    <location>
        <begin position="244"/>
        <end position="307"/>
    </location>
</feature>
<dbReference type="PANTHER" id="PTHR33223">
    <property type="entry name" value="CCHC-TYPE DOMAIN-CONTAINING PROTEIN"/>
    <property type="match status" value="1"/>
</dbReference>
<feature type="compositionally biased region" description="Low complexity" evidence="1">
    <location>
        <begin position="262"/>
        <end position="279"/>
    </location>
</feature>
<dbReference type="Pfam" id="PF03732">
    <property type="entry name" value="Retrotrans_gag"/>
    <property type="match status" value="1"/>
</dbReference>
<reference evidence="4" key="1">
    <citation type="submission" date="2017-01" db="EMBL/GenBank/DDBJ databases">
        <authorList>
            <person name="Wang Y."/>
            <person name="White M."/>
            <person name="Kvist S."/>
            <person name="Moncalvo J.-M."/>
        </authorList>
    </citation>
    <scope>NUCLEOTIDE SEQUENCE [LARGE SCALE GENOMIC DNA]</scope>
    <source>
        <strain evidence="4">COL-18-3</strain>
    </source>
</reference>
<feature type="domain" description="Retrotransposon gag" evidence="2">
    <location>
        <begin position="79"/>
        <end position="161"/>
    </location>
</feature>
<evidence type="ECO:0000259" key="2">
    <source>
        <dbReference type="Pfam" id="PF03732"/>
    </source>
</evidence>
<dbReference type="InterPro" id="IPR005162">
    <property type="entry name" value="Retrotrans_gag_dom"/>
</dbReference>
<dbReference type="Gene3D" id="2.40.70.10">
    <property type="entry name" value="Acid Proteases"/>
    <property type="match status" value="1"/>
</dbReference>
<dbReference type="Pfam" id="PF13975">
    <property type="entry name" value="gag-asp_proteas"/>
    <property type="match status" value="1"/>
</dbReference>
<protein>
    <recommendedName>
        <fullName evidence="2">Retrotransposon gag domain-containing protein</fullName>
    </recommendedName>
</protein>
<dbReference type="SUPFAM" id="SSF50630">
    <property type="entry name" value="Acid proteases"/>
    <property type="match status" value="1"/>
</dbReference>
<name>A0A1R1PHJ9_ZANCU</name>
<accession>A0A1R1PHJ9</accession>
<feature type="compositionally biased region" description="Basic and acidic residues" evidence="1">
    <location>
        <begin position="280"/>
        <end position="307"/>
    </location>
</feature>
<evidence type="ECO:0000313" key="4">
    <source>
        <dbReference type="Proteomes" id="UP000188320"/>
    </source>
</evidence>
<sequence length="574" mass="66429">MTVPENKPRPRTAQIEEKKSVDNILLQHLNSLHRITMEPDIFNPAEELEPKKWLKRYELDAGNNGWSNENKIEKLEKYVIGKARTWYDRMYHAFESWEDTKKKFIEKFAGEEEEYKAWNEMQAIRQEEGEDIESLTIRIDVTARRANISEDKEKIKYLMKAVAPQHRKLIMKNKIKRYQDAVDLLIEEETVDNICFNDLEQSSNTTLRKYESRNNSNRQTDIETLINKFVQFSTVVLKDISEPRPRNATCYVPPDKRDNRTTRVTYNNRNRSYENNNQHNKWDNKEHAQTGSRRDTRNSEVARSKVPEKEVNCLEVETYSPDYTDVEYNTQLLNFMDTNNSDDTYSYNENEVYITEKRKYNNDSEFISDSTNNIRKRPNHHNESGFSKEQTAATSDEPNLKTQDYNNTERLSPTKVVYKDYNNYIKPYSILEDLSKVKASISIPQLINIAPIVKSQLATIHNRKTIDKNLGTILNHKTTNCKTNVNLLGSSITTIIDTGAACSVLDAKIAQKLGIKPDINTNECIITADGGRHKPLGKVGDLPINLANVVFGSEVLVMNLPNNVLILGMDWLSR</sequence>
<proteinExistence type="predicted"/>
<dbReference type="Proteomes" id="UP000188320">
    <property type="component" value="Unassembled WGS sequence"/>
</dbReference>
<comment type="caution">
    <text evidence="3">The sequence shown here is derived from an EMBL/GenBank/DDBJ whole genome shotgun (WGS) entry which is preliminary data.</text>
</comment>
<feature type="region of interest" description="Disordered" evidence="1">
    <location>
        <begin position="365"/>
        <end position="408"/>
    </location>
</feature>
<gene>
    <name evidence="3" type="ORF">AX774_g6114</name>
</gene>
<feature type="compositionally biased region" description="Polar residues" evidence="1">
    <location>
        <begin position="384"/>
        <end position="408"/>
    </location>
</feature>
<dbReference type="AlphaFoldDB" id="A0A1R1PHJ9"/>
<dbReference type="OrthoDB" id="1047367at2759"/>
<keyword evidence="4" id="KW-1185">Reference proteome</keyword>
<dbReference type="PANTHER" id="PTHR33223:SF6">
    <property type="entry name" value="CCHC-TYPE DOMAIN-CONTAINING PROTEIN"/>
    <property type="match status" value="1"/>
</dbReference>